<dbReference type="Proteomes" id="UP001140087">
    <property type="component" value="Unassembled WGS sequence"/>
</dbReference>
<reference evidence="1" key="1">
    <citation type="submission" date="2022-07" db="EMBL/GenBank/DDBJ databases">
        <title>Phylogenomic reconstructions and comparative analyses of Kickxellomycotina fungi.</title>
        <authorList>
            <person name="Reynolds N.K."/>
            <person name="Stajich J.E."/>
            <person name="Barry K."/>
            <person name="Grigoriev I.V."/>
            <person name="Crous P."/>
            <person name="Smith M.E."/>
        </authorList>
    </citation>
    <scope>NUCLEOTIDE SEQUENCE</scope>
    <source>
        <strain evidence="1">BCRC 34780</strain>
    </source>
</reference>
<proteinExistence type="predicted"/>
<protein>
    <submittedName>
        <fullName evidence="1">Uncharacterized protein</fullName>
    </submittedName>
</protein>
<organism evidence="1 2">
    <name type="scientific">Coemansia helicoidea</name>
    <dbReference type="NCBI Taxonomy" id="1286919"/>
    <lineage>
        <taxon>Eukaryota</taxon>
        <taxon>Fungi</taxon>
        <taxon>Fungi incertae sedis</taxon>
        <taxon>Zoopagomycota</taxon>
        <taxon>Kickxellomycotina</taxon>
        <taxon>Kickxellomycetes</taxon>
        <taxon>Kickxellales</taxon>
        <taxon>Kickxellaceae</taxon>
        <taxon>Coemansia</taxon>
    </lineage>
</organism>
<keyword evidence="2" id="KW-1185">Reference proteome</keyword>
<feature type="non-terminal residue" evidence="1">
    <location>
        <position position="192"/>
    </location>
</feature>
<accession>A0ACC1L055</accession>
<evidence type="ECO:0000313" key="1">
    <source>
        <dbReference type="EMBL" id="KAJ2798291.1"/>
    </source>
</evidence>
<gene>
    <name evidence="1" type="ORF">H4R21_003989</name>
</gene>
<dbReference type="EMBL" id="JANBUN010001402">
    <property type="protein sequence ID" value="KAJ2798291.1"/>
    <property type="molecule type" value="Genomic_DNA"/>
</dbReference>
<evidence type="ECO:0000313" key="2">
    <source>
        <dbReference type="Proteomes" id="UP001140087"/>
    </source>
</evidence>
<sequence length="192" mass="19878">MRAWSVLGLGAALCTLGGAQRLPHALTKRIFGGVQAASHEYPFAVYVSSPASTNNTACAGAILTNQIIVTAALCVYDYNTKSAISAGSVSIGFGNSDRGAQPQVKVKKIIVPSTYNPSTGIDNIALIQVDLIKAISNSTNRIPVYAGDALNGDSLVAMGWGMSRPGDSASANVLQSVNVTVGDDFNCNKSKL</sequence>
<name>A0ACC1L055_9FUNG</name>
<comment type="caution">
    <text evidence="1">The sequence shown here is derived from an EMBL/GenBank/DDBJ whole genome shotgun (WGS) entry which is preliminary data.</text>
</comment>